<organism evidence="9 10">
    <name type="scientific">Mikania micrantha</name>
    <name type="common">bitter vine</name>
    <dbReference type="NCBI Taxonomy" id="192012"/>
    <lineage>
        <taxon>Eukaryota</taxon>
        <taxon>Viridiplantae</taxon>
        <taxon>Streptophyta</taxon>
        <taxon>Embryophyta</taxon>
        <taxon>Tracheophyta</taxon>
        <taxon>Spermatophyta</taxon>
        <taxon>Magnoliopsida</taxon>
        <taxon>eudicotyledons</taxon>
        <taxon>Gunneridae</taxon>
        <taxon>Pentapetalae</taxon>
        <taxon>asterids</taxon>
        <taxon>campanulids</taxon>
        <taxon>Asterales</taxon>
        <taxon>Asteraceae</taxon>
        <taxon>Asteroideae</taxon>
        <taxon>Heliantheae alliance</taxon>
        <taxon>Eupatorieae</taxon>
        <taxon>Mikania</taxon>
    </lineage>
</organism>
<proteinExistence type="predicted"/>
<feature type="domain" description="MADS-box" evidence="7">
    <location>
        <begin position="1"/>
        <end position="61"/>
    </location>
</feature>
<reference evidence="9 10" key="1">
    <citation type="submission" date="2019-05" db="EMBL/GenBank/DDBJ databases">
        <title>Mikania micrantha, genome provides insights into the molecular mechanism of rapid growth.</title>
        <authorList>
            <person name="Liu B."/>
        </authorList>
    </citation>
    <scope>NUCLEOTIDE SEQUENCE [LARGE SCALE GENOMIC DNA]</scope>
    <source>
        <strain evidence="9">NLD-2019</strain>
        <tissue evidence="9">Leaf</tissue>
    </source>
</reference>
<evidence type="ECO:0000256" key="3">
    <source>
        <dbReference type="ARBA" id="ARBA00023125"/>
    </source>
</evidence>
<keyword evidence="2" id="KW-0805">Transcription regulation</keyword>
<sequence>MGRGRVELKRIENKINRQVTFAKRRNGLLKKAYELSVLCDAEVALIIFSNRGKLYEFCSTSNMLKMLERYHNCTYGSMEIDRSTTAEQNSYKEYMKLKAKYESLLQYQRQLYYRQIFGEDLDPLSIKELEQLERQLDSTLRQIRSIRTQSMLDRLSDLQDKNKMWIEANKDLQNKLGEVYAENQVGQSWAAALENGCSYEQQHHHHHLPQSDPGFFQPLDCNPNLQIGYSAVDSHHLTATTSGQTLNGLVPGWML</sequence>
<dbReference type="PROSITE" id="PS51297">
    <property type="entry name" value="K_BOX"/>
    <property type="match status" value="1"/>
</dbReference>
<dbReference type="PROSITE" id="PS00350">
    <property type="entry name" value="MADS_BOX_1"/>
    <property type="match status" value="1"/>
</dbReference>
<dbReference type="GO" id="GO:0046983">
    <property type="term" value="F:protein dimerization activity"/>
    <property type="evidence" value="ECO:0007669"/>
    <property type="project" value="InterPro"/>
</dbReference>
<dbReference type="EMBL" id="SZYD01000006">
    <property type="protein sequence ID" value="KAD5961042.1"/>
    <property type="molecule type" value="Genomic_DNA"/>
</dbReference>
<dbReference type="Gene3D" id="3.40.1810.10">
    <property type="entry name" value="Transcription factor, MADS-box"/>
    <property type="match status" value="1"/>
</dbReference>
<keyword evidence="5" id="KW-0539">Nucleus</keyword>
<feature type="domain" description="K-box" evidence="8">
    <location>
        <begin position="87"/>
        <end position="182"/>
    </location>
</feature>
<gene>
    <name evidence="9" type="ORF">E3N88_12515</name>
</gene>
<evidence type="ECO:0000256" key="1">
    <source>
        <dbReference type="ARBA" id="ARBA00004123"/>
    </source>
</evidence>
<dbReference type="InterPro" id="IPR002100">
    <property type="entry name" value="TF_MADSbox"/>
</dbReference>
<evidence type="ECO:0000259" key="8">
    <source>
        <dbReference type="PROSITE" id="PS51297"/>
    </source>
</evidence>
<dbReference type="InterPro" id="IPR002487">
    <property type="entry name" value="TF_Kbox"/>
</dbReference>
<dbReference type="GO" id="GO:0045944">
    <property type="term" value="P:positive regulation of transcription by RNA polymerase II"/>
    <property type="evidence" value="ECO:0007669"/>
    <property type="project" value="InterPro"/>
</dbReference>
<dbReference type="GO" id="GO:0000977">
    <property type="term" value="F:RNA polymerase II transcription regulatory region sequence-specific DNA binding"/>
    <property type="evidence" value="ECO:0007669"/>
    <property type="project" value="InterPro"/>
</dbReference>
<evidence type="ECO:0000313" key="9">
    <source>
        <dbReference type="EMBL" id="KAD5961042.1"/>
    </source>
</evidence>
<name>A0A5N6P8Q4_9ASTR</name>
<evidence type="ECO:0000256" key="5">
    <source>
        <dbReference type="ARBA" id="ARBA00023242"/>
    </source>
</evidence>
<keyword evidence="4" id="KW-0804">Transcription</keyword>
<evidence type="ECO:0000256" key="6">
    <source>
        <dbReference type="SAM" id="Coils"/>
    </source>
</evidence>
<dbReference type="InterPro" id="IPR036879">
    <property type="entry name" value="TF_MADSbox_sf"/>
</dbReference>
<dbReference type="GO" id="GO:0005634">
    <property type="term" value="C:nucleus"/>
    <property type="evidence" value="ECO:0007669"/>
    <property type="project" value="UniProtKB-SubCell"/>
</dbReference>
<dbReference type="GO" id="GO:0003700">
    <property type="term" value="F:DNA-binding transcription factor activity"/>
    <property type="evidence" value="ECO:0007669"/>
    <property type="project" value="InterPro"/>
</dbReference>
<dbReference type="FunFam" id="3.40.1810.10:FF:000004">
    <property type="entry name" value="MADS-box transcription factor 1"/>
    <property type="match status" value="1"/>
</dbReference>
<keyword evidence="3" id="KW-0238">DNA-binding</keyword>
<accession>A0A5N6P8Q4</accession>
<dbReference type="PROSITE" id="PS50066">
    <property type="entry name" value="MADS_BOX_2"/>
    <property type="match status" value="1"/>
</dbReference>
<evidence type="ECO:0000256" key="2">
    <source>
        <dbReference type="ARBA" id="ARBA00023015"/>
    </source>
</evidence>
<keyword evidence="6" id="KW-0175">Coiled coil</keyword>
<dbReference type="GO" id="GO:0048440">
    <property type="term" value="P:carpel development"/>
    <property type="evidence" value="ECO:0007669"/>
    <property type="project" value="UniProtKB-ARBA"/>
</dbReference>
<dbReference type="Proteomes" id="UP000326396">
    <property type="component" value="Linkage Group LG14"/>
</dbReference>
<evidence type="ECO:0000256" key="4">
    <source>
        <dbReference type="ARBA" id="ARBA00023163"/>
    </source>
</evidence>
<protein>
    <submittedName>
        <fullName evidence="9">Uncharacterized protein</fullName>
    </submittedName>
</protein>
<feature type="coiled-coil region" evidence="6">
    <location>
        <begin position="129"/>
        <end position="175"/>
    </location>
</feature>
<comment type="subcellular location">
    <subcellularLocation>
        <location evidence="1">Nucleus</location>
    </subcellularLocation>
</comment>
<dbReference type="SUPFAM" id="SSF55455">
    <property type="entry name" value="SRF-like"/>
    <property type="match status" value="1"/>
</dbReference>
<dbReference type="OrthoDB" id="1898716at2759"/>
<keyword evidence="10" id="KW-1185">Reference proteome</keyword>
<evidence type="ECO:0000313" key="10">
    <source>
        <dbReference type="Proteomes" id="UP000326396"/>
    </source>
</evidence>
<dbReference type="InterPro" id="IPR050142">
    <property type="entry name" value="MADS-box/MEF2_TF"/>
</dbReference>
<dbReference type="PRINTS" id="PR00404">
    <property type="entry name" value="MADSDOMAIN"/>
</dbReference>
<dbReference type="Pfam" id="PF00319">
    <property type="entry name" value="SRF-TF"/>
    <property type="match status" value="1"/>
</dbReference>
<dbReference type="Pfam" id="PF01486">
    <property type="entry name" value="K-box"/>
    <property type="match status" value="1"/>
</dbReference>
<evidence type="ECO:0000259" key="7">
    <source>
        <dbReference type="PROSITE" id="PS50066"/>
    </source>
</evidence>
<dbReference type="AlphaFoldDB" id="A0A5N6P8Q4"/>
<dbReference type="PANTHER" id="PTHR48019">
    <property type="entry name" value="SERUM RESPONSE FACTOR HOMOLOG"/>
    <property type="match status" value="1"/>
</dbReference>
<dbReference type="InterPro" id="IPR033896">
    <property type="entry name" value="MEF2-like_N"/>
</dbReference>
<dbReference type="CDD" id="cd00265">
    <property type="entry name" value="MADS_MEF2_like"/>
    <property type="match status" value="1"/>
</dbReference>
<dbReference type="SMART" id="SM00432">
    <property type="entry name" value="MADS"/>
    <property type="match status" value="1"/>
</dbReference>
<comment type="caution">
    <text evidence="9">The sequence shown here is derived from an EMBL/GenBank/DDBJ whole genome shotgun (WGS) entry which is preliminary data.</text>
</comment>